<evidence type="ECO:0000313" key="1">
    <source>
        <dbReference type="EMBL" id="MBX71087.1"/>
    </source>
</evidence>
<reference evidence="1" key="1">
    <citation type="submission" date="2018-02" db="EMBL/GenBank/DDBJ databases">
        <title>Rhizophora mucronata_Transcriptome.</title>
        <authorList>
            <person name="Meera S.P."/>
            <person name="Sreeshan A."/>
            <person name="Augustine A."/>
        </authorList>
    </citation>
    <scope>NUCLEOTIDE SEQUENCE</scope>
    <source>
        <tissue evidence="1">Leaf</tissue>
    </source>
</reference>
<sequence>MPSSVTAAPRRGVQPGLAVGAGAGALAAGAVIFGDDFVSGFSAPAGLQDPTLAVSIDPPF</sequence>
<dbReference type="AlphaFoldDB" id="A0A2P2QVW4"/>
<name>A0A2P2QVW4_RHIMU</name>
<dbReference type="EMBL" id="GGEC01090603">
    <property type="protein sequence ID" value="MBX71087.1"/>
    <property type="molecule type" value="Transcribed_RNA"/>
</dbReference>
<proteinExistence type="predicted"/>
<organism evidence="1">
    <name type="scientific">Rhizophora mucronata</name>
    <name type="common">Asiatic mangrove</name>
    <dbReference type="NCBI Taxonomy" id="61149"/>
    <lineage>
        <taxon>Eukaryota</taxon>
        <taxon>Viridiplantae</taxon>
        <taxon>Streptophyta</taxon>
        <taxon>Embryophyta</taxon>
        <taxon>Tracheophyta</taxon>
        <taxon>Spermatophyta</taxon>
        <taxon>Magnoliopsida</taxon>
        <taxon>eudicotyledons</taxon>
        <taxon>Gunneridae</taxon>
        <taxon>Pentapetalae</taxon>
        <taxon>rosids</taxon>
        <taxon>fabids</taxon>
        <taxon>Malpighiales</taxon>
        <taxon>Rhizophoraceae</taxon>
        <taxon>Rhizophora</taxon>
    </lineage>
</organism>
<accession>A0A2P2QVW4</accession>
<protein>
    <submittedName>
        <fullName evidence="1">Uncharacterized protein</fullName>
    </submittedName>
</protein>